<sequence>LSDNSTETCSPRIAGPVNDLICIYGVLISTQGIALVDLSRAKTEIVLPRYPIFEIHLDRTLVRNVGLGFNSKANEFVVVRLMSYELIRDFQSNYRVRVDLYSVKQNSWRKFEHDLGNVVIKKEIGSCRNGSLCHWLVQEYGRLMYILSFDFNDFIFRKTPLPPRLYYPGLDVIKQERIEVFVEGNSLALFTYPTLGDDYVLERWVFSPFGEKEKWTKLPPIGPLLQVSKPVALWENYGLVLKYCHDGKYLAYYDYSTREVRNIEIPQKKHDHVKLIEYKGTLFSLRTQK</sequence>
<gene>
    <name evidence="2" type="ORF">MIMGU_mgv1a019131mg</name>
</gene>
<dbReference type="PANTHER" id="PTHR31672">
    <property type="entry name" value="BNACNNG10540D PROTEIN"/>
    <property type="match status" value="1"/>
</dbReference>
<protein>
    <recommendedName>
        <fullName evidence="1">F-box associated beta-propeller type 1 domain-containing protein</fullName>
    </recommendedName>
</protein>
<dbReference type="AlphaFoldDB" id="A0A022RMH8"/>
<reference evidence="2 3" key="1">
    <citation type="journal article" date="2013" name="Proc. Natl. Acad. Sci. U.S.A.">
        <title>Fine-scale variation in meiotic recombination in Mimulus inferred from population shotgun sequencing.</title>
        <authorList>
            <person name="Hellsten U."/>
            <person name="Wright K.M."/>
            <person name="Jenkins J."/>
            <person name="Shu S."/>
            <person name="Yuan Y."/>
            <person name="Wessler S.R."/>
            <person name="Schmutz J."/>
            <person name="Willis J.H."/>
            <person name="Rokhsar D.S."/>
        </authorList>
    </citation>
    <scope>NUCLEOTIDE SEQUENCE [LARGE SCALE GENOMIC DNA]</scope>
    <source>
        <strain evidence="3">cv. DUN x IM62</strain>
    </source>
</reference>
<accession>A0A022RMH8</accession>
<dbReference type="InterPro" id="IPR006527">
    <property type="entry name" value="F-box-assoc_dom_typ1"/>
</dbReference>
<dbReference type="EMBL" id="KI630370">
    <property type="protein sequence ID" value="EYU40973.1"/>
    <property type="molecule type" value="Genomic_DNA"/>
</dbReference>
<evidence type="ECO:0000259" key="1">
    <source>
        <dbReference type="Pfam" id="PF07734"/>
    </source>
</evidence>
<feature type="non-terminal residue" evidence="2">
    <location>
        <position position="1"/>
    </location>
</feature>
<evidence type="ECO:0000313" key="2">
    <source>
        <dbReference type="EMBL" id="EYU40973.1"/>
    </source>
</evidence>
<dbReference type="InterPro" id="IPR017451">
    <property type="entry name" value="F-box-assoc_interact_dom"/>
</dbReference>
<organism evidence="2 3">
    <name type="scientific">Erythranthe guttata</name>
    <name type="common">Yellow monkey flower</name>
    <name type="synonym">Mimulus guttatus</name>
    <dbReference type="NCBI Taxonomy" id="4155"/>
    <lineage>
        <taxon>Eukaryota</taxon>
        <taxon>Viridiplantae</taxon>
        <taxon>Streptophyta</taxon>
        <taxon>Embryophyta</taxon>
        <taxon>Tracheophyta</taxon>
        <taxon>Spermatophyta</taxon>
        <taxon>Magnoliopsida</taxon>
        <taxon>eudicotyledons</taxon>
        <taxon>Gunneridae</taxon>
        <taxon>Pentapetalae</taxon>
        <taxon>asterids</taxon>
        <taxon>lamiids</taxon>
        <taxon>Lamiales</taxon>
        <taxon>Phrymaceae</taxon>
        <taxon>Erythranthe</taxon>
    </lineage>
</organism>
<keyword evidence="3" id="KW-1185">Reference proteome</keyword>
<dbReference type="Proteomes" id="UP000030748">
    <property type="component" value="Unassembled WGS sequence"/>
</dbReference>
<name>A0A022RMH8_ERYGU</name>
<feature type="domain" description="F-box associated beta-propeller type 1" evidence="1">
    <location>
        <begin position="63"/>
        <end position="227"/>
    </location>
</feature>
<proteinExistence type="predicted"/>
<dbReference type="NCBIfam" id="TIGR01640">
    <property type="entry name" value="F_box_assoc_1"/>
    <property type="match status" value="1"/>
</dbReference>
<dbReference type="InterPro" id="IPR050796">
    <property type="entry name" value="SCF_F-box_component"/>
</dbReference>
<evidence type="ECO:0000313" key="3">
    <source>
        <dbReference type="Proteomes" id="UP000030748"/>
    </source>
</evidence>
<dbReference type="Pfam" id="PF07734">
    <property type="entry name" value="FBA_1"/>
    <property type="match status" value="1"/>
</dbReference>
<dbReference type="PANTHER" id="PTHR31672:SF13">
    <property type="entry name" value="F-BOX PROTEIN CPR30-LIKE"/>
    <property type="match status" value="1"/>
</dbReference>